<organism evidence="2 3">
    <name type="scientific">Eumeta variegata</name>
    <name type="common">Bagworm moth</name>
    <name type="synonym">Eumeta japonica</name>
    <dbReference type="NCBI Taxonomy" id="151549"/>
    <lineage>
        <taxon>Eukaryota</taxon>
        <taxon>Metazoa</taxon>
        <taxon>Ecdysozoa</taxon>
        <taxon>Arthropoda</taxon>
        <taxon>Hexapoda</taxon>
        <taxon>Insecta</taxon>
        <taxon>Pterygota</taxon>
        <taxon>Neoptera</taxon>
        <taxon>Endopterygota</taxon>
        <taxon>Lepidoptera</taxon>
        <taxon>Glossata</taxon>
        <taxon>Ditrysia</taxon>
        <taxon>Tineoidea</taxon>
        <taxon>Psychidae</taxon>
        <taxon>Oiketicinae</taxon>
        <taxon>Eumeta</taxon>
    </lineage>
</organism>
<sequence>MSIKSNDVVELLDLVTTKKSKNVSTLEQYAISQNIKLIPWPLHHIKNGDYDLGLIVAFGHMITKEILDKFQHGMINVHPSLLPRWRGAAPIIHTLLHGDDVTGVTLMKIKPDKFDVGMFLMRKLFTYKCRGPFPHMARVESQLTVSLGVDHRTPTEQRNAILDSGRYLPPWMDSSEVTRSSGGPLPLHQPIPLSAALLPHSSPYFPLHKSTLPSLKYPIPKRPAMHM</sequence>
<accession>A0A4C1X8G6</accession>
<dbReference type="OrthoDB" id="10268103at2759"/>
<evidence type="ECO:0000313" key="2">
    <source>
        <dbReference type="EMBL" id="GBP59473.1"/>
    </source>
</evidence>
<protein>
    <submittedName>
        <fullName evidence="2">Methionyl-tRNA formyltransferase, mitochondrial</fullName>
    </submittedName>
</protein>
<name>A0A4C1X8G6_EUMVA</name>
<feature type="domain" description="Formyl transferase N-terminal" evidence="1">
    <location>
        <begin position="44"/>
        <end position="123"/>
    </location>
</feature>
<dbReference type="Gene3D" id="3.40.50.12230">
    <property type="match status" value="1"/>
</dbReference>
<dbReference type="Proteomes" id="UP000299102">
    <property type="component" value="Unassembled WGS sequence"/>
</dbReference>
<proteinExistence type="predicted"/>
<dbReference type="PANTHER" id="PTHR11138">
    <property type="entry name" value="METHIONYL-TRNA FORMYLTRANSFERASE"/>
    <property type="match status" value="1"/>
</dbReference>
<comment type="caution">
    <text evidence="2">The sequence shown here is derived from an EMBL/GenBank/DDBJ whole genome shotgun (WGS) entry which is preliminary data.</text>
</comment>
<dbReference type="EMBL" id="BGZK01000762">
    <property type="protein sequence ID" value="GBP59473.1"/>
    <property type="molecule type" value="Genomic_DNA"/>
</dbReference>
<dbReference type="InterPro" id="IPR002376">
    <property type="entry name" value="Formyl_transf_N"/>
</dbReference>
<keyword evidence="2" id="KW-0808">Transferase</keyword>
<keyword evidence="3" id="KW-1185">Reference proteome</keyword>
<dbReference type="GO" id="GO:0004479">
    <property type="term" value="F:methionyl-tRNA formyltransferase activity"/>
    <property type="evidence" value="ECO:0007669"/>
    <property type="project" value="TreeGrafter"/>
</dbReference>
<dbReference type="SUPFAM" id="SSF53328">
    <property type="entry name" value="Formyltransferase"/>
    <property type="match status" value="1"/>
</dbReference>
<dbReference type="STRING" id="151549.A0A4C1X8G6"/>
<evidence type="ECO:0000313" key="3">
    <source>
        <dbReference type="Proteomes" id="UP000299102"/>
    </source>
</evidence>
<dbReference type="InterPro" id="IPR036477">
    <property type="entry name" value="Formyl_transf_N_sf"/>
</dbReference>
<dbReference type="GO" id="GO:0005739">
    <property type="term" value="C:mitochondrion"/>
    <property type="evidence" value="ECO:0007669"/>
    <property type="project" value="TreeGrafter"/>
</dbReference>
<dbReference type="AlphaFoldDB" id="A0A4C1X8G6"/>
<dbReference type="PANTHER" id="PTHR11138:SF5">
    <property type="entry name" value="METHIONYL-TRNA FORMYLTRANSFERASE, MITOCHONDRIAL"/>
    <property type="match status" value="1"/>
</dbReference>
<reference evidence="2 3" key="1">
    <citation type="journal article" date="2019" name="Commun. Biol.">
        <title>The bagworm genome reveals a unique fibroin gene that provides high tensile strength.</title>
        <authorList>
            <person name="Kono N."/>
            <person name="Nakamura H."/>
            <person name="Ohtoshi R."/>
            <person name="Tomita M."/>
            <person name="Numata K."/>
            <person name="Arakawa K."/>
        </authorList>
    </citation>
    <scope>NUCLEOTIDE SEQUENCE [LARGE SCALE GENOMIC DNA]</scope>
</reference>
<dbReference type="Pfam" id="PF00551">
    <property type="entry name" value="Formyl_trans_N"/>
    <property type="match status" value="1"/>
</dbReference>
<gene>
    <name evidence="2" type="primary">Mtfmt</name>
    <name evidence="2" type="ORF">EVAR_35422_1</name>
</gene>
<evidence type="ECO:0000259" key="1">
    <source>
        <dbReference type="Pfam" id="PF00551"/>
    </source>
</evidence>